<name>A0A1Y2GTL3_9FUNG</name>
<reference evidence="5 6" key="1">
    <citation type="submission" date="2016-07" db="EMBL/GenBank/DDBJ databases">
        <title>Pervasive Adenine N6-methylation of Active Genes in Fungi.</title>
        <authorList>
            <consortium name="DOE Joint Genome Institute"/>
            <person name="Mondo S.J."/>
            <person name="Dannebaum R.O."/>
            <person name="Kuo R.C."/>
            <person name="Labutti K."/>
            <person name="Haridas S."/>
            <person name="Kuo A."/>
            <person name="Salamov A."/>
            <person name="Ahrendt S.R."/>
            <person name="Lipzen A."/>
            <person name="Sullivan W."/>
            <person name="Andreopoulos W.B."/>
            <person name="Clum A."/>
            <person name="Lindquist E."/>
            <person name="Daum C."/>
            <person name="Ramamoorthy G.K."/>
            <person name="Gryganskyi A."/>
            <person name="Culley D."/>
            <person name="Magnuson J.K."/>
            <person name="James T.Y."/>
            <person name="O'Malley M.A."/>
            <person name="Stajich J.E."/>
            <person name="Spatafora J.W."/>
            <person name="Visel A."/>
            <person name="Grigoriev I.V."/>
        </authorList>
    </citation>
    <scope>NUCLEOTIDE SEQUENCE [LARGE SCALE GENOMIC DNA]</scope>
    <source>
        <strain evidence="5 6">NRRL 3116</strain>
    </source>
</reference>
<proteinExistence type="predicted"/>
<accession>A0A1Y2GTL3</accession>
<evidence type="ECO:0000256" key="1">
    <source>
        <dbReference type="ARBA" id="ARBA00022443"/>
    </source>
</evidence>
<gene>
    <name evidence="5" type="ORF">BCR41DRAFT_349787</name>
</gene>
<dbReference type="InterPro" id="IPR050384">
    <property type="entry name" value="Endophilin_SH3RF"/>
</dbReference>
<dbReference type="Pfam" id="PF14604">
    <property type="entry name" value="SH3_9"/>
    <property type="match status" value="1"/>
</dbReference>
<feature type="compositionally biased region" description="Acidic residues" evidence="3">
    <location>
        <begin position="217"/>
        <end position="237"/>
    </location>
</feature>
<feature type="compositionally biased region" description="Low complexity" evidence="3">
    <location>
        <begin position="94"/>
        <end position="124"/>
    </location>
</feature>
<comment type="caution">
    <text evidence="5">The sequence shown here is derived from an EMBL/GenBank/DDBJ whole genome shotgun (WGS) entry which is preliminary data.</text>
</comment>
<keyword evidence="1 2" id="KW-0728">SH3 domain</keyword>
<evidence type="ECO:0000313" key="6">
    <source>
        <dbReference type="Proteomes" id="UP000193648"/>
    </source>
</evidence>
<dbReference type="PRINTS" id="PR00452">
    <property type="entry name" value="SH3DOMAIN"/>
</dbReference>
<dbReference type="SUPFAM" id="SSF50044">
    <property type="entry name" value="SH3-domain"/>
    <property type="match status" value="1"/>
</dbReference>
<dbReference type="STRING" id="64571.A0A1Y2GTL3"/>
<evidence type="ECO:0000256" key="2">
    <source>
        <dbReference type="PROSITE-ProRule" id="PRU00192"/>
    </source>
</evidence>
<feature type="region of interest" description="Disordered" evidence="3">
    <location>
        <begin position="144"/>
        <end position="164"/>
    </location>
</feature>
<dbReference type="RefSeq" id="XP_021883411.1">
    <property type="nucleotide sequence ID" value="XM_022023534.1"/>
</dbReference>
<dbReference type="PROSITE" id="PS50002">
    <property type="entry name" value="SH3"/>
    <property type="match status" value="1"/>
</dbReference>
<evidence type="ECO:0000256" key="3">
    <source>
        <dbReference type="SAM" id="MobiDB-lite"/>
    </source>
</evidence>
<organism evidence="5 6">
    <name type="scientific">Lobosporangium transversale</name>
    <dbReference type="NCBI Taxonomy" id="64571"/>
    <lineage>
        <taxon>Eukaryota</taxon>
        <taxon>Fungi</taxon>
        <taxon>Fungi incertae sedis</taxon>
        <taxon>Mucoromycota</taxon>
        <taxon>Mortierellomycotina</taxon>
        <taxon>Mortierellomycetes</taxon>
        <taxon>Mortierellales</taxon>
        <taxon>Mortierellaceae</taxon>
        <taxon>Lobosporangium</taxon>
    </lineage>
</organism>
<dbReference type="InterPro" id="IPR036028">
    <property type="entry name" value="SH3-like_dom_sf"/>
</dbReference>
<dbReference type="SMART" id="SM00326">
    <property type="entry name" value="SH3"/>
    <property type="match status" value="1"/>
</dbReference>
<dbReference type="PANTHER" id="PTHR14167">
    <property type="entry name" value="SH3 DOMAIN-CONTAINING"/>
    <property type="match status" value="1"/>
</dbReference>
<dbReference type="EMBL" id="MCFF01000010">
    <property type="protein sequence ID" value="ORZ22857.1"/>
    <property type="molecule type" value="Genomic_DNA"/>
</dbReference>
<evidence type="ECO:0000313" key="5">
    <source>
        <dbReference type="EMBL" id="ORZ22857.1"/>
    </source>
</evidence>
<feature type="region of interest" description="Disordered" evidence="3">
    <location>
        <begin position="209"/>
        <end position="244"/>
    </location>
</feature>
<feature type="domain" description="SH3" evidence="4">
    <location>
        <begin position="239"/>
        <end position="296"/>
    </location>
</feature>
<dbReference type="AlphaFoldDB" id="A0A1Y2GTL3"/>
<dbReference type="OrthoDB" id="19092at2759"/>
<dbReference type="InParanoid" id="A0A1Y2GTL3"/>
<feature type="compositionally biased region" description="Low complexity" evidence="3">
    <location>
        <begin position="16"/>
        <end position="29"/>
    </location>
</feature>
<feature type="compositionally biased region" description="Polar residues" evidence="3">
    <location>
        <begin position="74"/>
        <end position="87"/>
    </location>
</feature>
<dbReference type="Proteomes" id="UP000193648">
    <property type="component" value="Unassembled WGS sequence"/>
</dbReference>
<feature type="region of interest" description="Disordered" evidence="3">
    <location>
        <begin position="14"/>
        <end position="33"/>
    </location>
</feature>
<sequence>MIMAPVSFPPCQAHSAATATPTTATTATPITGDTLNQQEANLNNKRASIHYPDDSTAAKRMSLHFGPRCRSHSESLAISSTSNNMPESSEKNDALLSSSPSSLSTTLPMSSSSSSLSSSSASLSNNDNQPDKELLKTLTSFLKDEGNTTDNYQDVNNGDSKKSNYDKEVEAEKAMLLESAGPTTGEESTENDLVVTVRDFAYPKVHPYHIGLYPPEPEYEESDYEEDDDNEAEGEEEDRTHGHARGLYDFDAENSTELSFREGEFLWIHCRQFPGWFLGEMDGKTGLVPENYVQLL</sequence>
<feature type="compositionally biased region" description="Polar residues" evidence="3">
    <location>
        <begin position="148"/>
        <end position="158"/>
    </location>
</feature>
<dbReference type="InterPro" id="IPR001452">
    <property type="entry name" value="SH3_domain"/>
</dbReference>
<protein>
    <recommendedName>
        <fullName evidence="4">SH3 domain-containing protein</fullName>
    </recommendedName>
</protein>
<evidence type="ECO:0000259" key="4">
    <source>
        <dbReference type="PROSITE" id="PS50002"/>
    </source>
</evidence>
<dbReference type="Gene3D" id="2.30.30.40">
    <property type="entry name" value="SH3 Domains"/>
    <property type="match status" value="1"/>
</dbReference>
<keyword evidence="6" id="KW-1185">Reference proteome</keyword>
<feature type="region of interest" description="Disordered" evidence="3">
    <location>
        <begin position="74"/>
        <end position="131"/>
    </location>
</feature>
<dbReference type="PANTHER" id="PTHR14167:SF116">
    <property type="entry name" value="CAP, ISOFORM AC"/>
    <property type="match status" value="1"/>
</dbReference>
<dbReference type="GeneID" id="33565378"/>